<accession>A0ABZ2LJK4</accession>
<feature type="transmembrane region" description="Helical" evidence="7">
    <location>
        <begin position="361"/>
        <end position="387"/>
    </location>
</feature>
<organism evidence="10 11">
    <name type="scientific">Pendulispora albinea</name>
    <dbReference type="NCBI Taxonomy" id="2741071"/>
    <lineage>
        <taxon>Bacteria</taxon>
        <taxon>Pseudomonadati</taxon>
        <taxon>Myxococcota</taxon>
        <taxon>Myxococcia</taxon>
        <taxon>Myxococcales</taxon>
        <taxon>Sorangiineae</taxon>
        <taxon>Pendulisporaceae</taxon>
        <taxon>Pendulispora</taxon>
    </lineage>
</organism>
<dbReference type="InterPro" id="IPR001750">
    <property type="entry name" value="ND/Mrp_TM"/>
</dbReference>
<evidence type="ECO:0000259" key="8">
    <source>
        <dbReference type="Pfam" id="PF00361"/>
    </source>
</evidence>
<dbReference type="Gene3D" id="1.20.5.2700">
    <property type="match status" value="1"/>
</dbReference>
<evidence type="ECO:0000256" key="7">
    <source>
        <dbReference type="SAM" id="Phobius"/>
    </source>
</evidence>
<dbReference type="PANTHER" id="PTHR42829:SF2">
    <property type="entry name" value="NADH-UBIQUINONE OXIDOREDUCTASE CHAIN 5"/>
    <property type="match status" value="1"/>
</dbReference>
<feature type="transmembrane region" description="Helical" evidence="7">
    <location>
        <begin position="331"/>
        <end position="354"/>
    </location>
</feature>
<feature type="transmembrane region" description="Helical" evidence="7">
    <location>
        <begin position="44"/>
        <end position="64"/>
    </location>
</feature>
<dbReference type="Pfam" id="PF00361">
    <property type="entry name" value="Proton_antipo_M"/>
    <property type="match status" value="1"/>
</dbReference>
<evidence type="ECO:0000256" key="3">
    <source>
        <dbReference type="ARBA" id="ARBA00022989"/>
    </source>
</evidence>
<feature type="transmembrane region" description="Helical" evidence="7">
    <location>
        <begin position="13"/>
        <end position="32"/>
    </location>
</feature>
<feature type="transmembrane region" description="Helical" evidence="7">
    <location>
        <begin position="435"/>
        <end position="457"/>
    </location>
</feature>
<dbReference type="NCBIfam" id="NF005141">
    <property type="entry name" value="PRK06590.1"/>
    <property type="match status" value="1"/>
</dbReference>
<dbReference type="InterPro" id="IPR003945">
    <property type="entry name" value="NU5C-like"/>
</dbReference>
<evidence type="ECO:0000256" key="6">
    <source>
        <dbReference type="SAM" id="MobiDB-lite"/>
    </source>
</evidence>
<evidence type="ECO:0000256" key="5">
    <source>
        <dbReference type="RuleBase" id="RU000320"/>
    </source>
</evidence>
<feature type="transmembrane region" description="Helical" evidence="7">
    <location>
        <begin position="745"/>
        <end position="766"/>
    </location>
</feature>
<feature type="compositionally biased region" description="Basic and acidic residues" evidence="6">
    <location>
        <begin position="540"/>
        <end position="575"/>
    </location>
</feature>
<feature type="transmembrane region" description="Helical" evidence="7">
    <location>
        <begin position="644"/>
        <end position="666"/>
    </location>
</feature>
<keyword evidence="11" id="KW-1185">Reference proteome</keyword>
<feature type="domain" description="NADH:quinone oxidoreductase/Mrp antiporter transmembrane" evidence="8">
    <location>
        <begin position="158"/>
        <end position="476"/>
    </location>
</feature>
<comment type="subcellular location">
    <subcellularLocation>
        <location evidence="1">Endomembrane system</location>
        <topology evidence="1">Multi-pass membrane protein</topology>
    </subcellularLocation>
    <subcellularLocation>
        <location evidence="5">Membrane</location>
        <topology evidence="5">Multi-pass membrane protein</topology>
    </subcellularLocation>
</comment>
<reference evidence="10 11" key="1">
    <citation type="submission" date="2021-12" db="EMBL/GenBank/DDBJ databases">
        <title>Discovery of the Pendulisporaceae a myxobacterial family with distinct sporulation behavior and unique specialized metabolism.</title>
        <authorList>
            <person name="Garcia R."/>
            <person name="Popoff A."/>
            <person name="Bader C.D."/>
            <person name="Loehr J."/>
            <person name="Walesch S."/>
            <person name="Walt C."/>
            <person name="Boldt J."/>
            <person name="Bunk B."/>
            <person name="Haeckl F.J.F.P.J."/>
            <person name="Gunesch A.P."/>
            <person name="Birkelbach J."/>
            <person name="Nuebel U."/>
            <person name="Pietschmann T."/>
            <person name="Bach T."/>
            <person name="Mueller R."/>
        </authorList>
    </citation>
    <scope>NUCLEOTIDE SEQUENCE [LARGE SCALE GENOMIC DNA]</scope>
    <source>
        <strain evidence="10 11">MSr11954</strain>
    </source>
</reference>
<evidence type="ECO:0000256" key="1">
    <source>
        <dbReference type="ARBA" id="ARBA00004127"/>
    </source>
</evidence>
<feature type="region of interest" description="Disordered" evidence="6">
    <location>
        <begin position="540"/>
        <end position="582"/>
    </location>
</feature>
<feature type="transmembrane region" description="Helical" evidence="7">
    <location>
        <begin position="303"/>
        <end position="325"/>
    </location>
</feature>
<feature type="transmembrane region" description="Helical" evidence="7">
    <location>
        <begin position="393"/>
        <end position="414"/>
    </location>
</feature>
<keyword evidence="3 7" id="KW-1133">Transmembrane helix</keyword>
<evidence type="ECO:0000256" key="4">
    <source>
        <dbReference type="ARBA" id="ARBA00023136"/>
    </source>
</evidence>
<sequence>MKLLESLFPTNDFSLIAVILGMPLIGAFVNGIWGRRLGKPAVRLMALAAVGTSFIASLIAFLILDHAVQAAGHGHQRLYFTAWEWMHTNGGRAGSNVVIDARFSIDALNGVMMLIVTGVGFLIHLYASSYMENDPGFHKFFAYLNLFIFSMLVLILGDNLPVLFVGWEGVGLCSYLLIGFWYDHMPNAAAGKKAFIANRIGDFGLICAMFLLVHYTGALDWTGIQNNASILADNPADAYQIHVWPLGGGTYQGFFKFLQPAEPFTISAATAVGLALLLGCAGKSAQIPLYVWLPDAMAGPTPVSALIHAATMVTAGIYLVCRLSFVFVLSPFVMTVVLCVGAATALLAATIALVQTDIKKVLAYSTVSQLGFMFMGVGAGAFTAGFFHVLTHAFFKACLFLGAGSVIHAMHARIHDDDKAQDMRNMGGLKKYMPYTYWTFLVSTLAIAGCPLLSGFFSKDEILFRAFVNHATSPVAAKLAARHISVWQQPEWIGKAVYAVGVLTAAMTAFYMFRCFFMTFHGSFRGWAIGRGSLLSHPDHGDHAAASHAGHGDHDHGDHDEHGDHDDHGHHHEDLTVPGPAPHESPLPMTAPLIILATLAAVAGILNPAPFTHMLPLEHWLEPVFEDAVKVGVKVAENAEHLEYGLMVPGVLAFVVGLGLAWAVYFKAEGKPAKRWAEAAPGLHRAAYNKWYVDEFYEATVLSAVDALAETAAAFDQWFVDGILAKLSSLIVAALGTVLRTLQTGVVHVYAAAMVVGFVVISWFFVAPHAQASTESTPNGDYVVTAAPGMGYTYRWDADGNGEPDKPDFSEQSSVKVHLDPGKDVKVRLEVTNAFGRQATVEIPLSRPQAQNTMELGQN</sequence>
<evidence type="ECO:0000313" key="11">
    <source>
        <dbReference type="Proteomes" id="UP001370348"/>
    </source>
</evidence>
<evidence type="ECO:0000256" key="2">
    <source>
        <dbReference type="ARBA" id="ARBA00022692"/>
    </source>
</evidence>
<protein>
    <submittedName>
        <fullName evidence="10">NADH-quinone oxidoreductase subunit L</fullName>
    </submittedName>
</protein>
<dbReference type="RefSeq" id="WP_394820752.1">
    <property type="nucleotide sequence ID" value="NZ_CP089984.1"/>
</dbReference>
<feature type="transmembrane region" description="Helical" evidence="7">
    <location>
        <begin position="107"/>
        <end position="128"/>
    </location>
</feature>
<feature type="transmembrane region" description="Helical" evidence="7">
    <location>
        <begin position="163"/>
        <end position="182"/>
    </location>
</feature>
<dbReference type="InterPro" id="IPR001516">
    <property type="entry name" value="Proton_antipo_N"/>
</dbReference>
<feature type="domain" description="NADH-Ubiquinone oxidoreductase (complex I) chain 5 N-terminal" evidence="9">
    <location>
        <begin position="96"/>
        <end position="141"/>
    </location>
</feature>
<feature type="transmembrane region" description="Helical" evidence="7">
    <location>
        <begin position="496"/>
        <end position="517"/>
    </location>
</feature>
<dbReference type="NCBIfam" id="TIGR01974">
    <property type="entry name" value="NDH_I_L"/>
    <property type="match status" value="1"/>
</dbReference>
<feature type="transmembrane region" description="Helical" evidence="7">
    <location>
        <begin position="264"/>
        <end position="282"/>
    </location>
</feature>
<proteinExistence type="predicted"/>
<dbReference type="PANTHER" id="PTHR42829">
    <property type="entry name" value="NADH-UBIQUINONE OXIDOREDUCTASE CHAIN 5"/>
    <property type="match status" value="1"/>
</dbReference>
<dbReference type="InterPro" id="IPR018393">
    <property type="entry name" value="NADHpl_OxRdtase_5_subgr"/>
</dbReference>
<evidence type="ECO:0000259" key="9">
    <source>
        <dbReference type="Pfam" id="PF00662"/>
    </source>
</evidence>
<feature type="transmembrane region" description="Helical" evidence="7">
    <location>
        <begin position="593"/>
        <end position="611"/>
    </location>
</feature>
<keyword evidence="4 7" id="KW-0472">Membrane</keyword>
<feature type="transmembrane region" description="Helical" evidence="7">
    <location>
        <begin position="140"/>
        <end position="157"/>
    </location>
</feature>
<dbReference type="Pfam" id="PF00662">
    <property type="entry name" value="Proton_antipo_N"/>
    <property type="match status" value="1"/>
</dbReference>
<dbReference type="Proteomes" id="UP001370348">
    <property type="component" value="Chromosome"/>
</dbReference>
<evidence type="ECO:0000313" key="10">
    <source>
        <dbReference type="EMBL" id="WXB11138.1"/>
    </source>
</evidence>
<keyword evidence="2 5" id="KW-0812">Transmembrane</keyword>
<name>A0ABZ2LJK4_9BACT</name>
<dbReference type="EMBL" id="CP089984">
    <property type="protein sequence ID" value="WXB11138.1"/>
    <property type="molecule type" value="Genomic_DNA"/>
</dbReference>
<dbReference type="PRINTS" id="PR01434">
    <property type="entry name" value="NADHDHGNASE5"/>
</dbReference>
<gene>
    <name evidence="10" type="primary">nuoL</name>
    <name evidence="10" type="ORF">LZC94_25080</name>
</gene>
<feature type="transmembrane region" description="Helical" evidence="7">
    <location>
        <begin position="203"/>
        <end position="224"/>
    </location>
</feature>